<protein>
    <recommendedName>
        <fullName evidence="3">Transporter</fullName>
    </recommendedName>
</protein>
<evidence type="ECO:0000313" key="2">
    <source>
        <dbReference type="Proteomes" id="UP000241895"/>
    </source>
</evidence>
<dbReference type="Proteomes" id="UP000241895">
    <property type="component" value="Unassembled WGS sequence"/>
</dbReference>
<accession>A0ABX5ISC9</accession>
<sequence length="278" mass="29971">MHQGRVRIRGGELCEQNGLRVNVPLASRSVGAALLIGTLAISPGVLAEQELGQAASDPTAPLMNFQLQNSWSPEVHGTNDSQNIVQFRTALPYRLAGHQHIFRLTVPSLTEDPGGSTGLSDSTVFDLTTFEHSWGRSGFGVVALLPTGGEHRGAEQWGLGPAVGFAASRGSFLYGAFNQNIFSVAGEDDREDVNLSILQPIINLGLGQGWSVGTSEMNITYDWEHSDWSSLPVGGRLSKLVKLGDSPLQISGLYEHNFADDYAVPEDQFSLQFKLLVP</sequence>
<gene>
    <name evidence="1" type="ORF">C6W88_17455</name>
</gene>
<comment type="caution">
    <text evidence="1">The sequence shown here is derived from an EMBL/GenBank/DDBJ whole genome shotgun (WGS) entry which is preliminary data.</text>
</comment>
<proteinExistence type="predicted"/>
<evidence type="ECO:0008006" key="3">
    <source>
        <dbReference type="Google" id="ProtNLM"/>
    </source>
</evidence>
<dbReference type="EMBL" id="PXNS01000012">
    <property type="protein sequence ID" value="PTL92344.1"/>
    <property type="molecule type" value="Genomic_DNA"/>
</dbReference>
<evidence type="ECO:0000313" key="1">
    <source>
        <dbReference type="EMBL" id="PTL92344.1"/>
    </source>
</evidence>
<keyword evidence="2" id="KW-1185">Reference proteome</keyword>
<organism evidence="1 2">
    <name type="scientific">Halomonas litopenaei</name>
    <dbReference type="NCBI Taxonomy" id="2109328"/>
    <lineage>
        <taxon>Bacteria</taxon>
        <taxon>Pseudomonadati</taxon>
        <taxon>Pseudomonadota</taxon>
        <taxon>Gammaproteobacteria</taxon>
        <taxon>Oceanospirillales</taxon>
        <taxon>Halomonadaceae</taxon>
        <taxon>Halomonas</taxon>
    </lineage>
</organism>
<name>A0ABX5ISC9_9GAMM</name>
<reference evidence="1 2" key="1">
    <citation type="submission" date="2018-03" db="EMBL/GenBank/DDBJ databases">
        <authorList>
            <person name="Zhou J."/>
            <person name="Li X."/>
            <person name="Xue M."/>
            <person name="Yin J."/>
        </authorList>
    </citation>
    <scope>NUCLEOTIDE SEQUENCE [LARGE SCALE GENOMIC DNA]</scope>
    <source>
        <strain evidence="1 2">SYSU ZJ2214</strain>
    </source>
</reference>